<organism evidence="3 4">
    <name type="scientific">Lactiplantibacillus garii</name>
    <dbReference type="NCBI Taxonomy" id="2306423"/>
    <lineage>
        <taxon>Bacteria</taxon>
        <taxon>Bacillati</taxon>
        <taxon>Bacillota</taxon>
        <taxon>Bacilli</taxon>
        <taxon>Lactobacillales</taxon>
        <taxon>Lactobacillaceae</taxon>
        <taxon>Lactiplantibacillus</taxon>
    </lineage>
</organism>
<dbReference type="Proteomes" id="UP000283633">
    <property type="component" value="Unassembled WGS sequence"/>
</dbReference>
<dbReference type="InterPro" id="IPR006680">
    <property type="entry name" value="Amidohydro-rel"/>
</dbReference>
<proteinExistence type="predicted"/>
<dbReference type="PANTHER" id="PTHR21240">
    <property type="entry name" value="2-AMINO-3-CARBOXYLMUCONATE-6-SEMIALDEHYDE DECARBOXYLASE"/>
    <property type="match status" value="1"/>
</dbReference>
<feature type="domain" description="Amidohydrolase-related" evidence="2">
    <location>
        <begin position="77"/>
        <end position="308"/>
    </location>
</feature>
<gene>
    <name evidence="3" type="ORF">D1831_10935</name>
</gene>
<sequence length="313" mass="34647">MTLAQAIPIDVFAHVLAPRFYQQMLAIEPSIPDKAGYVNNRALVDCDYRRQHRTIPTHQIISMMNLNPEDYVGPKQALALCRDANQELADLVKAHADQFSGAVAMVPMNNLFGAQEMLQTLVKPNQNLVGVQLFTRALGRSIADPTFDPLFATAAKLDLPIWLHPVFDDRKPDNNIVFSWEYELTQAMHDLVVAGVFQRYPHLKIIVHHAGAMVPFFAGRINAIMTSAQADDFHKFYVDTAILGNTSALRLTVDYFGVDHVLFGTDAPFGILPVGASSKIAIAIEHLPLTSTEKAQILYSNAAKMLGLEPLTK</sequence>
<dbReference type="InterPro" id="IPR032466">
    <property type="entry name" value="Metal_Hydrolase"/>
</dbReference>
<dbReference type="GO" id="GO:0019748">
    <property type="term" value="P:secondary metabolic process"/>
    <property type="evidence" value="ECO:0007669"/>
    <property type="project" value="TreeGrafter"/>
</dbReference>
<evidence type="ECO:0000259" key="2">
    <source>
        <dbReference type="Pfam" id="PF04909"/>
    </source>
</evidence>
<evidence type="ECO:0000256" key="1">
    <source>
        <dbReference type="ARBA" id="ARBA00023239"/>
    </source>
</evidence>
<dbReference type="GO" id="GO:0016787">
    <property type="term" value="F:hydrolase activity"/>
    <property type="evidence" value="ECO:0007669"/>
    <property type="project" value="UniProtKB-KW"/>
</dbReference>
<evidence type="ECO:0000313" key="3">
    <source>
        <dbReference type="EMBL" id="RRK09763.1"/>
    </source>
</evidence>
<comment type="caution">
    <text evidence="3">The sequence shown here is derived from an EMBL/GenBank/DDBJ whole genome shotgun (WGS) entry which is preliminary data.</text>
</comment>
<keyword evidence="4" id="KW-1185">Reference proteome</keyword>
<dbReference type="Gene3D" id="3.20.20.140">
    <property type="entry name" value="Metal-dependent hydrolases"/>
    <property type="match status" value="1"/>
</dbReference>
<dbReference type="EMBL" id="QWZQ01000040">
    <property type="protein sequence ID" value="RRK09763.1"/>
    <property type="molecule type" value="Genomic_DNA"/>
</dbReference>
<dbReference type="GO" id="GO:0005829">
    <property type="term" value="C:cytosol"/>
    <property type="evidence" value="ECO:0007669"/>
    <property type="project" value="TreeGrafter"/>
</dbReference>
<dbReference type="RefSeq" id="WP_125072958.1">
    <property type="nucleotide sequence ID" value="NZ_QWZQ01000040.1"/>
</dbReference>
<keyword evidence="3" id="KW-0378">Hydrolase</keyword>
<dbReference type="InterPro" id="IPR032465">
    <property type="entry name" value="ACMSD"/>
</dbReference>
<keyword evidence="1" id="KW-0456">Lyase</keyword>
<evidence type="ECO:0000313" key="4">
    <source>
        <dbReference type="Proteomes" id="UP000283633"/>
    </source>
</evidence>
<dbReference type="SUPFAM" id="SSF51556">
    <property type="entry name" value="Metallo-dependent hydrolases"/>
    <property type="match status" value="1"/>
</dbReference>
<dbReference type="GO" id="GO:0016831">
    <property type="term" value="F:carboxy-lyase activity"/>
    <property type="evidence" value="ECO:0007669"/>
    <property type="project" value="InterPro"/>
</dbReference>
<dbReference type="PANTHER" id="PTHR21240:SF30">
    <property type="entry name" value="AMIDOHYDROLASE-RELATED DOMAIN-CONTAINING PROTEIN-RELATED"/>
    <property type="match status" value="1"/>
</dbReference>
<name>A0A3R8KZY2_9LACO</name>
<protein>
    <submittedName>
        <fullName evidence="3">Amidohydrolase</fullName>
    </submittedName>
</protein>
<accession>A0A3R8KZY2</accession>
<dbReference type="OrthoDB" id="9777673at2"/>
<reference evidence="3 4" key="1">
    <citation type="submission" date="2018-08" db="EMBL/GenBank/DDBJ databases">
        <title>Genome Lactobacillus garii FI11369.</title>
        <authorList>
            <person name="Diaz M."/>
            <person name="Narbad A."/>
        </authorList>
    </citation>
    <scope>NUCLEOTIDE SEQUENCE [LARGE SCALE GENOMIC DNA]</scope>
    <source>
        <strain evidence="3 4">FI11369</strain>
    </source>
</reference>
<dbReference type="Pfam" id="PF04909">
    <property type="entry name" value="Amidohydro_2"/>
    <property type="match status" value="1"/>
</dbReference>
<dbReference type="AlphaFoldDB" id="A0A3R8KZY2"/>